<organism evidence="1 2">
    <name type="scientific">Flavobacterium artemisiae</name>
    <dbReference type="NCBI Taxonomy" id="2126556"/>
    <lineage>
        <taxon>Bacteria</taxon>
        <taxon>Pseudomonadati</taxon>
        <taxon>Bacteroidota</taxon>
        <taxon>Flavobacteriia</taxon>
        <taxon>Flavobacteriales</taxon>
        <taxon>Flavobacteriaceae</taxon>
        <taxon>Flavobacterium</taxon>
    </lineage>
</organism>
<sequence length="275" mass="30683">MKKALLLLLVIPFSNYGQSSKILDFNAGYAPETTYNQTTYTSSNYEVTYTGSEEILEVFKKNGATNPTKINKKYGIETQAKTGKIDKDGNFPITIEYLQSLDENGTSIIPSGTMLFGKASASSMPQMDSIVANNTEESFKNALFETVKSMFSQVIMPQKKLKIGESFTQENPLTIPVAGINFEMIINTTYTLKRMTAKEAFFDIVQTYTIKLIESRFDTSGSGTGSGKLIYDIPNHFISENNLDMEFDLNLKHTDFGINLISKSGYRQTVKISKN</sequence>
<dbReference type="Proteomes" id="UP001597138">
    <property type="component" value="Unassembled WGS sequence"/>
</dbReference>
<keyword evidence="2" id="KW-1185">Reference proteome</keyword>
<dbReference type="RefSeq" id="WP_379814088.1">
    <property type="nucleotide sequence ID" value="NZ_JBHUDZ010000009.1"/>
</dbReference>
<evidence type="ECO:0000313" key="1">
    <source>
        <dbReference type="EMBL" id="MFD1603108.1"/>
    </source>
</evidence>
<dbReference type="EMBL" id="JBHUDZ010000009">
    <property type="protein sequence ID" value="MFD1603108.1"/>
    <property type="molecule type" value="Genomic_DNA"/>
</dbReference>
<accession>A0ABW4HCM7</accession>
<comment type="caution">
    <text evidence="1">The sequence shown here is derived from an EMBL/GenBank/DDBJ whole genome shotgun (WGS) entry which is preliminary data.</text>
</comment>
<proteinExistence type="predicted"/>
<reference evidence="2" key="1">
    <citation type="journal article" date="2019" name="Int. J. Syst. Evol. Microbiol.">
        <title>The Global Catalogue of Microorganisms (GCM) 10K type strain sequencing project: providing services to taxonomists for standard genome sequencing and annotation.</title>
        <authorList>
            <consortium name="The Broad Institute Genomics Platform"/>
            <consortium name="The Broad Institute Genome Sequencing Center for Infectious Disease"/>
            <person name="Wu L."/>
            <person name="Ma J."/>
        </authorList>
    </citation>
    <scope>NUCLEOTIDE SEQUENCE [LARGE SCALE GENOMIC DNA]</scope>
    <source>
        <strain evidence="2">CCUG 70865</strain>
    </source>
</reference>
<evidence type="ECO:0000313" key="2">
    <source>
        <dbReference type="Proteomes" id="UP001597138"/>
    </source>
</evidence>
<protein>
    <submittedName>
        <fullName evidence="1">Uncharacterized protein</fullName>
    </submittedName>
</protein>
<name>A0ABW4HCM7_9FLAO</name>
<gene>
    <name evidence="1" type="ORF">ACFSC2_10210</name>
</gene>